<comment type="caution">
    <text evidence="1">The sequence shown here is derived from an EMBL/GenBank/DDBJ whole genome shotgun (WGS) entry which is preliminary data.</text>
</comment>
<proteinExistence type="predicted"/>
<evidence type="ECO:0000313" key="2">
    <source>
        <dbReference type="Proteomes" id="UP000649232"/>
    </source>
</evidence>
<dbReference type="RefSeq" id="WP_198825406.1">
    <property type="nucleotide sequence ID" value="NZ_JAEILT010000026.1"/>
</dbReference>
<gene>
    <name evidence="1" type="ORF">JEU11_15840</name>
</gene>
<organism evidence="1 2">
    <name type="scientific">Paraglaciecola chathamensis</name>
    <dbReference type="NCBI Taxonomy" id="368405"/>
    <lineage>
        <taxon>Bacteria</taxon>
        <taxon>Pseudomonadati</taxon>
        <taxon>Pseudomonadota</taxon>
        <taxon>Gammaproteobacteria</taxon>
        <taxon>Alteromonadales</taxon>
        <taxon>Alteromonadaceae</taxon>
        <taxon>Paraglaciecola</taxon>
    </lineage>
</organism>
<evidence type="ECO:0000313" key="1">
    <source>
        <dbReference type="EMBL" id="MBJ2137933.1"/>
    </source>
</evidence>
<protein>
    <submittedName>
        <fullName evidence="1">Uncharacterized protein</fullName>
    </submittedName>
</protein>
<dbReference type="EMBL" id="JAEILT010000026">
    <property type="protein sequence ID" value="MBJ2137933.1"/>
    <property type="molecule type" value="Genomic_DNA"/>
</dbReference>
<reference evidence="1 2" key="1">
    <citation type="submission" date="2020-12" db="EMBL/GenBank/DDBJ databases">
        <title>Draft genome sequences of nine environmental bacterial isolates colonizing plastic.</title>
        <authorList>
            <person name="Borre I."/>
            <person name="Sonnenschein E.C."/>
        </authorList>
    </citation>
    <scope>NUCLEOTIDE SEQUENCE [LARGE SCALE GENOMIC DNA]</scope>
    <source>
        <strain evidence="1 2">IB30</strain>
    </source>
</reference>
<dbReference type="Proteomes" id="UP000649232">
    <property type="component" value="Unassembled WGS sequence"/>
</dbReference>
<accession>A0ABS0WHK2</accession>
<name>A0ABS0WHK2_9ALTE</name>
<sequence>MHSFGQKLLHELGVEQCASFFCAPIPMDARLRWSESLSKVELRNDVKKLKDTSIFLILSQNCDIACRNDKLDSHVEICVCKKIKEKEKHAGNMFVGSVRKLQFSIEDDWYEANVDLILSVTKKELYATLIEHNVDILASSEQLFQIAPLWRANRYARTALPDNFNNCLFPILDENLHRLQANAVVPTEVAASYIRAIYIRVTPMTEEKNYSFALFALLQADTPDEILSNVQESVEDFAQALEDTSGFTDESDIYADRDSNTFVSYLNSYLRLNLDKHSLADGDSDIGPEL</sequence>